<dbReference type="Proteomes" id="UP000824120">
    <property type="component" value="Chromosome 12"/>
</dbReference>
<name>A0A9J5W1S3_SOLCO</name>
<dbReference type="AlphaFoldDB" id="A0A9J5W1S3"/>
<proteinExistence type="predicted"/>
<sequence length="140" mass="15722">KPRNSRPICKSRAAVQQSIEKSSDPSPIVSSSLSLLILSYSNLPGGTILCFIRPCSSNQMASIINPLKNYFIQVGNLIQRELEFRIHSEILPVSPSKSTQKSPLFKPLSSSLFRLVFLLVEEQKEIRGKVRKGIIKHNLY</sequence>
<organism evidence="1 2">
    <name type="scientific">Solanum commersonii</name>
    <name type="common">Commerson's wild potato</name>
    <name type="synonym">Commerson's nightshade</name>
    <dbReference type="NCBI Taxonomy" id="4109"/>
    <lineage>
        <taxon>Eukaryota</taxon>
        <taxon>Viridiplantae</taxon>
        <taxon>Streptophyta</taxon>
        <taxon>Embryophyta</taxon>
        <taxon>Tracheophyta</taxon>
        <taxon>Spermatophyta</taxon>
        <taxon>Magnoliopsida</taxon>
        <taxon>eudicotyledons</taxon>
        <taxon>Gunneridae</taxon>
        <taxon>Pentapetalae</taxon>
        <taxon>asterids</taxon>
        <taxon>lamiids</taxon>
        <taxon>Solanales</taxon>
        <taxon>Solanaceae</taxon>
        <taxon>Solanoideae</taxon>
        <taxon>Solaneae</taxon>
        <taxon>Solanum</taxon>
    </lineage>
</organism>
<evidence type="ECO:0000313" key="2">
    <source>
        <dbReference type="Proteomes" id="UP000824120"/>
    </source>
</evidence>
<comment type="caution">
    <text evidence="1">The sequence shown here is derived from an EMBL/GenBank/DDBJ whole genome shotgun (WGS) entry which is preliminary data.</text>
</comment>
<protein>
    <submittedName>
        <fullName evidence="1">Uncharacterized protein</fullName>
    </submittedName>
</protein>
<feature type="non-terminal residue" evidence="1">
    <location>
        <position position="1"/>
    </location>
</feature>
<reference evidence="1 2" key="1">
    <citation type="submission" date="2020-09" db="EMBL/GenBank/DDBJ databases">
        <title>De no assembly of potato wild relative species, Solanum commersonii.</title>
        <authorList>
            <person name="Cho K."/>
        </authorList>
    </citation>
    <scope>NUCLEOTIDE SEQUENCE [LARGE SCALE GENOMIC DNA]</scope>
    <source>
        <strain evidence="1">LZ3.2</strain>
        <tissue evidence="1">Leaf</tissue>
    </source>
</reference>
<keyword evidence="2" id="KW-1185">Reference proteome</keyword>
<accession>A0A9J5W1S3</accession>
<evidence type="ECO:0000313" key="1">
    <source>
        <dbReference type="EMBL" id="KAG5569319.1"/>
    </source>
</evidence>
<gene>
    <name evidence="1" type="ORF">H5410_059085</name>
</gene>
<dbReference type="EMBL" id="JACXVP010000012">
    <property type="protein sequence ID" value="KAG5569319.1"/>
    <property type="molecule type" value="Genomic_DNA"/>
</dbReference>